<dbReference type="Proteomes" id="UP000001601">
    <property type="component" value="Unassembled WGS sequence"/>
</dbReference>
<dbReference type="OrthoDB" id="1441047at2"/>
<dbReference type="HOGENOM" id="CLU_130423_0_0_10"/>
<dbReference type="EMBL" id="AANC01000001">
    <property type="protein sequence ID" value="EAQ51085.1"/>
    <property type="molecule type" value="Genomic_DNA"/>
</dbReference>
<dbReference type="AlphaFoldDB" id="A3XI10"/>
<comment type="caution">
    <text evidence="1">The sequence shown here is derived from an EMBL/GenBank/DDBJ whole genome shotgun (WGS) entry which is preliminary data.</text>
</comment>
<proteinExistence type="predicted"/>
<keyword evidence="2" id="KW-1185">Reference proteome</keyword>
<dbReference type="eggNOG" id="ENOG5033JQW">
    <property type="taxonomic scope" value="Bacteria"/>
</dbReference>
<accession>A3XI10</accession>
<evidence type="ECO:0000313" key="1">
    <source>
        <dbReference type="EMBL" id="EAQ51085.1"/>
    </source>
</evidence>
<gene>
    <name evidence="1" type="ORF">MED217_16120</name>
</gene>
<organism evidence="1 2">
    <name type="scientific">Leeuwenhoekiella blandensis (strain CECT 7118 / CCUG 51940 / KCTC 22103 / MED217)</name>
    <name type="common">Flavobacterium sp. (strain MED217)</name>
    <dbReference type="NCBI Taxonomy" id="398720"/>
    <lineage>
        <taxon>Bacteria</taxon>
        <taxon>Pseudomonadati</taxon>
        <taxon>Bacteroidota</taxon>
        <taxon>Flavobacteriia</taxon>
        <taxon>Flavobacteriales</taxon>
        <taxon>Flavobacteriaceae</taxon>
        <taxon>Leeuwenhoekiella</taxon>
    </lineage>
</organism>
<protein>
    <submittedName>
        <fullName evidence="1">Uncharacterized protein</fullName>
    </submittedName>
</protein>
<name>A3XI10_LEEBM</name>
<reference evidence="1 2" key="1">
    <citation type="journal article" date="2007" name="Nature">
        <title>Light stimulates growth of proteorhodopsin-containing marine Flavobacteria.</title>
        <authorList>
            <person name="Gomez-Consarnau L."/>
            <person name="Gonzalez J.M."/>
            <person name="Coll-Llado M."/>
            <person name="Gourdon P."/>
            <person name="Pascher T."/>
            <person name="Neutze R."/>
            <person name="Pedros-Alio C."/>
            <person name="Pinhassi J."/>
        </authorList>
    </citation>
    <scope>NUCLEOTIDE SEQUENCE [LARGE SCALE GENOMIC DNA]</scope>
    <source>
        <strain evidence="1 2">MED217</strain>
    </source>
</reference>
<sequence>MDELFPTFNSELSDTPANKRRFKEFLKVKLSDDVKNIYCFDDVIGIDSDYMFSFNCNEETAQKIIEVHNFEIDTTNSDNAFNIQHDFHWWDKQRIVELQKYSWTNGKNYNKYFWYDSKQEKAYFFDFDL</sequence>
<evidence type="ECO:0000313" key="2">
    <source>
        <dbReference type="Proteomes" id="UP000001601"/>
    </source>
</evidence>
<dbReference type="RefSeq" id="WP_009781564.1">
    <property type="nucleotide sequence ID" value="NZ_CH672395.1"/>
</dbReference>